<name>A0ABS8FP68_9FIRM</name>
<evidence type="ECO:0000313" key="4">
    <source>
        <dbReference type="Proteomes" id="UP001198495"/>
    </source>
</evidence>
<proteinExistence type="inferred from homology"/>
<dbReference type="Gene3D" id="1.20.120.330">
    <property type="entry name" value="Nucleotidyltransferases domain 2"/>
    <property type="match status" value="1"/>
</dbReference>
<dbReference type="PANTHER" id="PTHR36565">
    <property type="entry name" value="UPF0332 PROTEIN TM_1000"/>
    <property type="match status" value="1"/>
</dbReference>
<dbReference type="RefSeq" id="WP_021984471.1">
    <property type="nucleotide sequence ID" value="NZ_JAJEQT010000002.1"/>
</dbReference>
<evidence type="ECO:0000259" key="2">
    <source>
        <dbReference type="Pfam" id="PF05168"/>
    </source>
</evidence>
<dbReference type="Proteomes" id="UP001198495">
    <property type="component" value="Unassembled WGS sequence"/>
</dbReference>
<organism evidence="3 4">
    <name type="scientific">Coprococcus hominis</name>
    <name type="common">ex Arizal et al. 2022</name>
    <dbReference type="NCBI Taxonomy" id="2881262"/>
    <lineage>
        <taxon>Bacteria</taxon>
        <taxon>Bacillati</taxon>
        <taxon>Bacillota</taxon>
        <taxon>Clostridia</taxon>
        <taxon>Lachnospirales</taxon>
        <taxon>Lachnospiraceae</taxon>
        <taxon>Coprococcus</taxon>
    </lineage>
</organism>
<comment type="similarity">
    <text evidence="1">Belongs to the UPF0332 family.</text>
</comment>
<dbReference type="Pfam" id="PF05168">
    <property type="entry name" value="HEPN"/>
    <property type="match status" value="1"/>
</dbReference>
<keyword evidence="4" id="KW-1185">Reference proteome</keyword>
<evidence type="ECO:0000313" key="3">
    <source>
        <dbReference type="EMBL" id="MCC2218398.1"/>
    </source>
</evidence>
<reference evidence="3 4" key="1">
    <citation type="submission" date="2021-10" db="EMBL/GenBank/DDBJ databases">
        <title>Anaerobic single-cell dispensing facilitates the cultivation of human gut bacteria.</title>
        <authorList>
            <person name="Afrizal A."/>
        </authorList>
    </citation>
    <scope>NUCLEOTIDE SEQUENCE [LARGE SCALE GENOMIC DNA]</scope>
    <source>
        <strain evidence="3 4">CLA-AA-H212</strain>
    </source>
</reference>
<protein>
    <submittedName>
        <fullName evidence="3">HEPN domain-containing protein</fullName>
    </submittedName>
</protein>
<comment type="caution">
    <text evidence="3">The sequence shown here is derived from an EMBL/GenBank/DDBJ whole genome shotgun (WGS) entry which is preliminary data.</text>
</comment>
<gene>
    <name evidence="3" type="ORF">LKD28_05015</name>
</gene>
<dbReference type="InterPro" id="IPR052226">
    <property type="entry name" value="UPF0332_toxin"/>
</dbReference>
<feature type="domain" description="HEPN" evidence="2">
    <location>
        <begin position="16"/>
        <end position="126"/>
    </location>
</feature>
<accession>A0ABS8FP68</accession>
<dbReference type="PANTHER" id="PTHR36565:SF1">
    <property type="entry name" value="UPF0332 PROTEIN TM_1000"/>
    <property type="match status" value="1"/>
</dbReference>
<evidence type="ECO:0000256" key="1">
    <source>
        <dbReference type="ARBA" id="ARBA00038248"/>
    </source>
</evidence>
<dbReference type="InterPro" id="IPR007842">
    <property type="entry name" value="HEPN_dom"/>
</dbReference>
<sequence>MEKDTGSFEDIARNKLAQAIDDLESADILLGADKYRAANNRAYYAVFHAIDAVLSMEPVAFKKHKDVIAYFNKNYVNKDVFSRDMGRKISKLEIIRHKSDYDDFYIASKLDTVNQVTIAKEIIGEIKTYLNME</sequence>
<dbReference type="EMBL" id="JAJEQT010000002">
    <property type="protein sequence ID" value="MCC2218398.1"/>
    <property type="molecule type" value="Genomic_DNA"/>
</dbReference>